<name>A0A1Y3XMJ3_9ACTN</name>
<dbReference type="InterPro" id="IPR038750">
    <property type="entry name" value="YczE/YyaS-like"/>
</dbReference>
<feature type="transmembrane region" description="Helical" evidence="1">
    <location>
        <begin position="195"/>
        <end position="213"/>
    </location>
</feature>
<protein>
    <recommendedName>
        <fullName evidence="4">YitT family protein</fullName>
    </recommendedName>
</protein>
<evidence type="ECO:0000313" key="2">
    <source>
        <dbReference type="EMBL" id="OUN86765.1"/>
    </source>
</evidence>
<dbReference type="PANTHER" id="PTHR40078">
    <property type="entry name" value="INTEGRAL MEMBRANE PROTEIN-RELATED"/>
    <property type="match status" value="1"/>
</dbReference>
<accession>A0A1Y3XMJ3</accession>
<dbReference type="Proteomes" id="UP000195781">
    <property type="component" value="Unassembled WGS sequence"/>
</dbReference>
<feature type="transmembrane region" description="Helical" evidence="1">
    <location>
        <begin position="20"/>
        <end position="40"/>
    </location>
</feature>
<evidence type="ECO:0008006" key="4">
    <source>
        <dbReference type="Google" id="ProtNLM"/>
    </source>
</evidence>
<dbReference type="RefSeq" id="WP_094335866.1">
    <property type="nucleotide sequence ID" value="NZ_NFIE01000019.1"/>
</dbReference>
<keyword evidence="1" id="KW-0812">Transmembrane</keyword>
<reference evidence="3" key="1">
    <citation type="submission" date="2017-04" db="EMBL/GenBank/DDBJ databases">
        <title>Function of individual gut microbiota members based on whole genome sequencing of pure cultures obtained from chicken caecum.</title>
        <authorList>
            <person name="Medvecky M."/>
            <person name="Cejkova D."/>
            <person name="Polansky O."/>
            <person name="Karasova D."/>
            <person name="Kubasova T."/>
            <person name="Cizek A."/>
            <person name="Rychlik I."/>
        </authorList>
    </citation>
    <scope>NUCLEOTIDE SEQUENCE [LARGE SCALE GENOMIC DNA]</scope>
    <source>
        <strain evidence="3">An5</strain>
    </source>
</reference>
<evidence type="ECO:0000256" key="1">
    <source>
        <dbReference type="SAM" id="Phobius"/>
    </source>
</evidence>
<dbReference type="EMBL" id="NFIE01000019">
    <property type="protein sequence ID" value="OUN86765.1"/>
    <property type="molecule type" value="Genomic_DNA"/>
</dbReference>
<proteinExistence type="predicted"/>
<feature type="transmembrane region" description="Helical" evidence="1">
    <location>
        <begin position="127"/>
        <end position="150"/>
    </location>
</feature>
<sequence>MRPLLVMAPDGAAVDWRRTALRLAMYLAGVVVLALGMVVQTESGLGVASLTCFAQVLADITGMTLGFMITASYCTYIVAQALILRRQFQPRILLEVFFSAVIGIFTDFFMAVMPFHPVGLPAKVATMVASLALVAFGVSLVVNMGVVPNAPDGLVQVVAERLRRRFGDVKVVFDTSHVVVALVLSWTVLHTIDAFGITTIIAALFLGKFINVMNRLFAERFQRAAFGSARGAAAAE</sequence>
<dbReference type="PANTHER" id="PTHR40078:SF1">
    <property type="entry name" value="INTEGRAL MEMBRANE PROTEIN"/>
    <property type="match status" value="1"/>
</dbReference>
<dbReference type="AlphaFoldDB" id="A0A1Y3XMJ3"/>
<gene>
    <name evidence="2" type="ORF">B5G02_08150</name>
</gene>
<feature type="transmembrane region" description="Helical" evidence="1">
    <location>
        <begin position="171"/>
        <end position="189"/>
    </location>
</feature>
<evidence type="ECO:0000313" key="3">
    <source>
        <dbReference type="Proteomes" id="UP000195781"/>
    </source>
</evidence>
<feature type="transmembrane region" description="Helical" evidence="1">
    <location>
        <begin position="96"/>
        <end position="115"/>
    </location>
</feature>
<keyword evidence="1" id="KW-1133">Transmembrane helix</keyword>
<dbReference type="Pfam" id="PF19700">
    <property type="entry name" value="DUF6198"/>
    <property type="match status" value="1"/>
</dbReference>
<organism evidence="2 3">
    <name type="scientific">[Collinsella] massiliensis</name>
    <dbReference type="NCBI Taxonomy" id="1232426"/>
    <lineage>
        <taxon>Bacteria</taxon>
        <taxon>Bacillati</taxon>
        <taxon>Actinomycetota</taxon>
        <taxon>Coriobacteriia</taxon>
        <taxon>Coriobacteriales</taxon>
        <taxon>Coriobacteriaceae</taxon>
        <taxon>Enorma</taxon>
    </lineage>
</organism>
<keyword evidence="3" id="KW-1185">Reference proteome</keyword>
<dbReference type="OrthoDB" id="3197326at2"/>
<feature type="transmembrane region" description="Helical" evidence="1">
    <location>
        <begin position="60"/>
        <end position="84"/>
    </location>
</feature>
<comment type="caution">
    <text evidence="2">The sequence shown here is derived from an EMBL/GenBank/DDBJ whole genome shotgun (WGS) entry which is preliminary data.</text>
</comment>
<keyword evidence="1" id="KW-0472">Membrane</keyword>